<sequence>MDGLLTGLGSKFAERWITLLALPGLLFALTLALSWWLHSLGAAHALDPALLSGRLDQAPPRWLASTPHRLVLAALVTLTAAASAGIAAESSRLIARLWLGRGVLSGKLLGRVRRRRIRQAENAAPPDHHAGYLPERATRIGDHLLLAEKRVDTQYQVALVRVWPRLWHLCDDSQRVPVQLAWDRYTAASVRAAWSLGYLALGLLWWPAATVGAALYLSAWIAARRAAAELGLLVEALTDVKLPELASALGVPLPHGRFTRADSHAVESILDKGTFLPGPSTGTSQACSGGVPMGP</sequence>
<accession>A0ABW7VSI9</accession>
<organism evidence="2 3">
    <name type="scientific">Nocardia testacea</name>
    <dbReference type="NCBI Taxonomy" id="248551"/>
    <lineage>
        <taxon>Bacteria</taxon>
        <taxon>Bacillati</taxon>
        <taxon>Actinomycetota</taxon>
        <taxon>Actinomycetes</taxon>
        <taxon>Mycobacteriales</taxon>
        <taxon>Nocardiaceae</taxon>
        <taxon>Nocardia</taxon>
    </lineage>
</organism>
<dbReference type="EMBL" id="JBIRYL010000001">
    <property type="protein sequence ID" value="MFI2228935.1"/>
    <property type="molecule type" value="Genomic_DNA"/>
</dbReference>
<evidence type="ECO:0000313" key="3">
    <source>
        <dbReference type="Proteomes" id="UP001611494"/>
    </source>
</evidence>
<name>A0ABW7VSI9_9NOCA</name>
<evidence type="ECO:0000313" key="2">
    <source>
        <dbReference type="EMBL" id="MFI2228935.1"/>
    </source>
</evidence>
<keyword evidence="1" id="KW-0812">Transmembrane</keyword>
<feature type="transmembrane region" description="Helical" evidence="1">
    <location>
        <begin position="198"/>
        <end position="223"/>
    </location>
</feature>
<protein>
    <submittedName>
        <fullName evidence="2">Uncharacterized protein</fullName>
    </submittedName>
</protein>
<keyword evidence="1" id="KW-1133">Transmembrane helix</keyword>
<keyword evidence="1" id="KW-0472">Membrane</keyword>
<evidence type="ECO:0000256" key="1">
    <source>
        <dbReference type="SAM" id="Phobius"/>
    </source>
</evidence>
<dbReference type="RefSeq" id="WP_397059478.1">
    <property type="nucleotide sequence ID" value="NZ_JBIRYL010000001.1"/>
</dbReference>
<dbReference type="Proteomes" id="UP001611494">
    <property type="component" value="Unassembled WGS sequence"/>
</dbReference>
<proteinExistence type="predicted"/>
<reference evidence="2 3" key="1">
    <citation type="submission" date="2024-10" db="EMBL/GenBank/DDBJ databases">
        <title>The Natural Products Discovery Center: Release of the First 8490 Sequenced Strains for Exploring Actinobacteria Biosynthetic Diversity.</title>
        <authorList>
            <person name="Kalkreuter E."/>
            <person name="Kautsar S.A."/>
            <person name="Yang D."/>
            <person name="Bader C.D."/>
            <person name="Teijaro C.N."/>
            <person name="Fluegel L."/>
            <person name="Davis C.M."/>
            <person name="Simpson J.R."/>
            <person name="Lauterbach L."/>
            <person name="Steele A.D."/>
            <person name="Gui C."/>
            <person name="Meng S."/>
            <person name="Li G."/>
            <person name="Viehrig K."/>
            <person name="Ye F."/>
            <person name="Su P."/>
            <person name="Kiefer A.F."/>
            <person name="Nichols A."/>
            <person name="Cepeda A.J."/>
            <person name="Yan W."/>
            <person name="Fan B."/>
            <person name="Jiang Y."/>
            <person name="Adhikari A."/>
            <person name="Zheng C.-J."/>
            <person name="Schuster L."/>
            <person name="Cowan T.M."/>
            <person name="Smanski M.J."/>
            <person name="Chevrette M.G."/>
            <person name="De Carvalho L.P.S."/>
            <person name="Shen B."/>
        </authorList>
    </citation>
    <scope>NUCLEOTIDE SEQUENCE [LARGE SCALE GENOMIC DNA]</scope>
    <source>
        <strain evidence="2 3">NPDC019377</strain>
    </source>
</reference>
<gene>
    <name evidence="2" type="ORF">ACH49Z_03690</name>
</gene>
<comment type="caution">
    <text evidence="2">The sequence shown here is derived from an EMBL/GenBank/DDBJ whole genome shotgun (WGS) entry which is preliminary data.</text>
</comment>
<keyword evidence="3" id="KW-1185">Reference proteome</keyword>